<accession>A0A2G9S8V6</accession>
<proteinExistence type="predicted"/>
<name>A0A2G9S8V6_AQUCT</name>
<protein>
    <submittedName>
        <fullName evidence="2">Uncharacterized protein</fullName>
    </submittedName>
</protein>
<evidence type="ECO:0000313" key="2">
    <source>
        <dbReference type="EMBL" id="PIO36505.1"/>
    </source>
</evidence>
<feature type="region of interest" description="Disordered" evidence="1">
    <location>
        <begin position="22"/>
        <end position="147"/>
    </location>
</feature>
<feature type="compositionally biased region" description="Polar residues" evidence="1">
    <location>
        <begin position="99"/>
        <end position="110"/>
    </location>
</feature>
<feature type="compositionally biased region" description="Basic residues" evidence="1">
    <location>
        <begin position="23"/>
        <end position="32"/>
    </location>
</feature>
<gene>
    <name evidence="2" type="ORF">AB205_0003600</name>
</gene>
<reference evidence="3" key="1">
    <citation type="journal article" date="2017" name="Nat. Commun.">
        <title>The North American bullfrog draft genome provides insight into hormonal regulation of long noncoding RNA.</title>
        <authorList>
            <person name="Hammond S.A."/>
            <person name="Warren R.L."/>
            <person name="Vandervalk B.P."/>
            <person name="Kucuk E."/>
            <person name="Khan H."/>
            <person name="Gibb E.A."/>
            <person name="Pandoh P."/>
            <person name="Kirk H."/>
            <person name="Zhao Y."/>
            <person name="Jones M."/>
            <person name="Mungall A.J."/>
            <person name="Coope R."/>
            <person name="Pleasance S."/>
            <person name="Moore R.A."/>
            <person name="Holt R.A."/>
            <person name="Round J.M."/>
            <person name="Ohora S."/>
            <person name="Walle B.V."/>
            <person name="Veldhoen N."/>
            <person name="Helbing C.C."/>
            <person name="Birol I."/>
        </authorList>
    </citation>
    <scope>NUCLEOTIDE SEQUENCE [LARGE SCALE GENOMIC DNA]</scope>
</reference>
<organism evidence="2 3">
    <name type="scientific">Aquarana catesbeiana</name>
    <name type="common">American bullfrog</name>
    <name type="synonym">Rana catesbeiana</name>
    <dbReference type="NCBI Taxonomy" id="8400"/>
    <lineage>
        <taxon>Eukaryota</taxon>
        <taxon>Metazoa</taxon>
        <taxon>Chordata</taxon>
        <taxon>Craniata</taxon>
        <taxon>Vertebrata</taxon>
        <taxon>Euteleostomi</taxon>
        <taxon>Amphibia</taxon>
        <taxon>Batrachia</taxon>
        <taxon>Anura</taxon>
        <taxon>Neobatrachia</taxon>
        <taxon>Ranoidea</taxon>
        <taxon>Ranidae</taxon>
        <taxon>Aquarana</taxon>
    </lineage>
</organism>
<evidence type="ECO:0000256" key="1">
    <source>
        <dbReference type="SAM" id="MobiDB-lite"/>
    </source>
</evidence>
<keyword evidence="3" id="KW-1185">Reference proteome</keyword>
<feature type="compositionally biased region" description="Basic and acidic residues" evidence="1">
    <location>
        <begin position="33"/>
        <end position="53"/>
    </location>
</feature>
<dbReference type="Proteomes" id="UP000228934">
    <property type="component" value="Unassembled WGS sequence"/>
</dbReference>
<dbReference type="AlphaFoldDB" id="A0A2G9S8V6"/>
<dbReference type="EMBL" id="KV927099">
    <property type="protein sequence ID" value="PIO36505.1"/>
    <property type="molecule type" value="Genomic_DNA"/>
</dbReference>
<feature type="non-terminal residue" evidence="2">
    <location>
        <position position="147"/>
    </location>
</feature>
<feature type="compositionally biased region" description="Basic residues" evidence="1">
    <location>
        <begin position="65"/>
        <end position="76"/>
    </location>
</feature>
<evidence type="ECO:0000313" key="3">
    <source>
        <dbReference type="Proteomes" id="UP000228934"/>
    </source>
</evidence>
<sequence>MFTMRYGFTRFSHGKSVAFIFSRKSKKKKKTKKKEEAKRNKQDHDSKKAEHLDLALQAKKSSGTKAKKAKQVKKKMNLATEAAADVKVNSKKTPKKASPSLNANPGSSVAQAADVFPDANYSSVSKEKTEKNESSSSSETEEETTKQ</sequence>